<evidence type="ECO:0000313" key="10">
    <source>
        <dbReference type="Proteomes" id="UP000473648"/>
    </source>
</evidence>
<comment type="caution">
    <text evidence="9">The sequence shown here is derived from an EMBL/GenBank/DDBJ whole genome shotgun (WGS) entry which is preliminary data.</text>
</comment>
<dbReference type="PANTHER" id="PTHR30012:SF0">
    <property type="entry name" value="TYPE II SECRETION SYSTEM PROTEIN F-RELATED"/>
    <property type="match status" value="1"/>
</dbReference>
<gene>
    <name evidence="9" type="ORF">FRC53_00960</name>
</gene>
<dbReference type="EMBL" id="VOGB01000003">
    <property type="protein sequence ID" value="MQM72012.1"/>
    <property type="molecule type" value="Genomic_DNA"/>
</dbReference>
<evidence type="ECO:0000256" key="4">
    <source>
        <dbReference type="ARBA" id="ARBA00022692"/>
    </source>
</evidence>
<feature type="transmembrane region" description="Helical" evidence="7">
    <location>
        <begin position="119"/>
        <end position="141"/>
    </location>
</feature>
<evidence type="ECO:0000313" key="9">
    <source>
        <dbReference type="EMBL" id="MQM72012.1"/>
    </source>
</evidence>
<keyword evidence="10" id="KW-1185">Reference proteome</keyword>
<evidence type="ECO:0000256" key="7">
    <source>
        <dbReference type="SAM" id="Phobius"/>
    </source>
</evidence>
<dbReference type="Gene3D" id="1.20.81.30">
    <property type="entry name" value="Type II secretion system (T2SS), domain F"/>
    <property type="match status" value="2"/>
</dbReference>
<feature type="transmembrane region" description="Helical" evidence="7">
    <location>
        <begin position="161"/>
        <end position="191"/>
    </location>
</feature>
<feature type="domain" description="Type II secretion system protein GspF" evidence="8">
    <location>
        <begin position="20"/>
        <end position="142"/>
    </location>
</feature>
<dbReference type="PRINTS" id="PR00812">
    <property type="entry name" value="BCTERIALGSPF"/>
</dbReference>
<keyword evidence="6 7" id="KW-0472">Membrane</keyword>
<keyword evidence="3" id="KW-1003">Cell membrane</keyword>
<keyword evidence="4 7" id="KW-0812">Transmembrane</keyword>
<dbReference type="InterPro" id="IPR042094">
    <property type="entry name" value="T2SS_GspF_sf"/>
</dbReference>
<reference evidence="9" key="1">
    <citation type="journal article" date="2020" name="Appl. Environ. Microbiol.">
        <title>Medium-Chain Fatty Acid Synthesis by 'Candidatus Weimeria bifida' gen. nov., sp. nov., and 'Candidatus Pseudoramibacter fermentans' sp. nov.</title>
        <authorList>
            <person name="Scarborough M.J."/>
            <person name="Myers K.S."/>
            <person name="Donohue T.J."/>
            <person name="Noguera D.R."/>
        </authorList>
    </citation>
    <scope>NUCLEOTIDE SEQUENCE</scope>
    <source>
        <strain evidence="9">EUB1.1</strain>
    </source>
</reference>
<comment type="subcellular location">
    <subcellularLocation>
        <location evidence="1">Cell membrane</location>
        <topology evidence="1">Multi-pass membrane protein</topology>
    </subcellularLocation>
</comment>
<dbReference type="Pfam" id="PF00482">
    <property type="entry name" value="T2SSF"/>
    <property type="match status" value="2"/>
</dbReference>
<dbReference type="InterPro" id="IPR018076">
    <property type="entry name" value="T2SS_GspF_dom"/>
</dbReference>
<evidence type="ECO:0000259" key="8">
    <source>
        <dbReference type="Pfam" id="PF00482"/>
    </source>
</evidence>
<evidence type="ECO:0000256" key="5">
    <source>
        <dbReference type="ARBA" id="ARBA00022989"/>
    </source>
</evidence>
<keyword evidence="5 7" id="KW-1133">Transmembrane helix</keyword>
<accession>A0A6L5GPP7</accession>
<dbReference type="AlphaFoldDB" id="A0A6L5GPP7"/>
<dbReference type="InterPro" id="IPR003004">
    <property type="entry name" value="GspF/PilC"/>
</dbReference>
<sequence>MAEERKTTIKQLAVDELAAFAGQLLLVIHSGLPVLDGLEIMRDDADNPEEAAILDMMLAAYRETDSLSQAMTAAGVFPPYMIGMVHTGEVTGNLDRIMARLERHYQREGSLRTSVAQAVVYPVILSVMVTAVILILVMQVMPMFDQVFKELGTQMTGLPLVLARIGTALSGAGLVLVAAVLALAVILLAAAKTDGGSDWLQALGRRLPGMKAIRHAEAASRLAAHMSLVLASGLTAEEGLDMAETISGDPDFARALADCRGRMRGGADFSAALKQSGMFSGMDAQLIEMGSRTGTMDEALAKVADLLQQELDARIDTRLARLEPALVIIMSVIVGGLLLSVMVPLMRIMSAL</sequence>
<evidence type="ECO:0000256" key="1">
    <source>
        <dbReference type="ARBA" id="ARBA00004651"/>
    </source>
</evidence>
<organism evidence="9 10">
    <name type="scientific">Candidatus Pseudoramibacter fermentans</name>
    <dbReference type="NCBI Taxonomy" id="2594427"/>
    <lineage>
        <taxon>Bacteria</taxon>
        <taxon>Bacillati</taxon>
        <taxon>Bacillota</taxon>
        <taxon>Clostridia</taxon>
        <taxon>Eubacteriales</taxon>
        <taxon>Eubacteriaceae</taxon>
        <taxon>Pseudoramibacter</taxon>
    </lineage>
</organism>
<evidence type="ECO:0000256" key="2">
    <source>
        <dbReference type="ARBA" id="ARBA00005745"/>
    </source>
</evidence>
<evidence type="ECO:0000256" key="6">
    <source>
        <dbReference type="ARBA" id="ARBA00023136"/>
    </source>
</evidence>
<name>A0A6L5GPP7_9FIRM</name>
<feature type="domain" description="Type II secretion system protein GspF" evidence="8">
    <location>
        <begin position="224"/>
        <end position="344"/>
    </location>
</feature>
<dbReference type="PANTHER" id="PTHR30012">
    <property type="entry name" value="GENERAL SECRETION PATHWAY PROTEIN"/>
    <property type="match status" value="1"/>
</dbReference>
<evidence type="ECO:0000256" key="3">
    <source>
        <dbReference type="ARBA" id="ARBA00022475"/>
    </source>
</evidence>
<dbReference type="GO" id="GO:0005886">
    <property type="term" value="C:plasma membrane"/>
    <property type="evidence" value="ECO:0007669"/>
    <property type="project" value="UniProtKB-SubCell"/>
</dbReference>
<feature type="transmembrane region" description="Helical" evidence="7">
    <location>
        <begin position="324"/>
        <end position="346"/>
    </location>
</feature>
<dbReference type="Proteomes" id="UP000473648">
    <property type="component" value="Unassembled WGS sequence"/>
</dbReference>
<protein>
    <submittedName>
        <fullName evidence="9">Type II secretion system F family protein</fullName>
    </submittedName>
</protein>
<comment type="similarity">
    <text evidence="2">Belongs to the GSP F family.</text>
</comment>
<proteinExistence type="inferred from homology"/>